<evidence type="ECO:0000256" key="9">
    <source>
        <dbReference type="ARBA" id="ARBA00048968"/>
    </source>
</evidence>
<dbReference type="GO" id="GO:0005507">
    <property type="term" value="F:copper ion binding"/>
    <property type="evidence" value="ECO:0007669"/>
    <property type="project" value="TreeGrafter"/>
</dbReference>
<dbReference type="InterPro" id="IPR011324">
    <property type="entry name" value="Cytotoxic_necrot_fac-like_cat"/>
</dbReference>
<comment type="catalytic activity">
    <reaction evidence="10">
        <text>S-methyl-5'-thioadenosine + phosphate = 5-(methylsulfanyl)-alpha-D-ribose 1-phosphate + adenine</text>
        <dbReference type="Rhea" id="RHEA:11852"/>
        <dbReference type="ChEBI" id="CHEBI:16708"/>
        <dbReference type="ChEBI" id="CHEBI:17509"/>
        <dbReference type="ChEBI" id="CHEBI:43474"/>
        <dbReference type="ChEBI" id="CHEBI:58533"/>
        <dbReference type="EC" id="2.4.2.28"/>
    </reaction>
    <physiologicalReaction direction="left-to-right" evidence="10">
        <dbReference type="Rhea" id="RHEA:11853"/>
    </physiologicalReaction>
</comment>
<proteinExistence type="inferred from homology"/>
<dbReference type="Proteomes" id="UP000254777">
    <property type="component" value="Unassembled WGS sequence"/>
</dbReference>
<dbReference type="AlphaFoldDB" id="A0A379DBV8"/>
<comment type="catalytic activity">
    <reaction evidence="8">
        <text>adenosine + H2O + H(+) = inosine + NH4(+)</text>
        <dbReference type="Rhea" id="RHEA:24408"/>
        <dbReference type="ChEBI" id="CHEBI:15377"/>
        <dbReference type="ChEBI" id="CHEBI:15378"/>
        <dbReference type="ChEBI" id="CHEBI:16335"/>
        <dbReference type="ChEBI" id="CHEBI:17596"/>
        <dbReference type="ChEBI" id="CHEBI:28938"/>
        <dbReference type="EC" id="3.5.4.4"/>
    </reaction>
    <physiologicalReaction direction="left-to-right" evidence="8">
        <dbReference type="Rhea" id="RHEA:24409"/>
    </physiologicalReaction>
</comment>
<dbReference type="GO" id="GO:0017061">
    <property type="term" value="F:S-methyl-5-thioadenosine phosphorylase activity"/>
    <property type="evidence" value="ECO:0007669"/>
    <property type="project" value="UniProtKB-EC"/>
</dbReference>
<evidence type="ECO:0000256" key="6">
    <source>
        <dbReference type="ARBA" id="ARBA00022801"/>
    </source>
</evidence>
<evidence type="ECO:0000313" key="13">
    <source>
        <dbReference type="Proteomes" id="UP000254777"/>
    </source>
</evidence>
<dbReference type="PANTHER" id="PTHR30616">
    <property type="entry name" value="UNCHARACTERIZED PROTEIN YFIH"/>
    <property type="match status" value="1"/>
</dbReference>
<dbReference type="PANTHER" id="PTHR30616:SF2">
    <property type="entry name" value="PURINE NUCLEOSIDE PHOSPHORYLASE LACC1"/>
    <property type="match status" value="1"/>
</dbReference>
<organism evidence="12 13">
    <name type="scientific">Peptoniphilus indolicus</name>
    <dbReference type="NCBI Taxonomy" id="33030"/>
    <lineage>
        <taxon>Bacteria</taxon>
        <taxon>Bacillati</taxon>
        <taxon>Bacillota</taxon>
        <taxon>Tissierellia</taxon>
        <taxon>Tissierellales</taxon>
        <taxon>Peptoniphilaceae</taxon>
        <taxon>Peptoniphilus</taxon>
    </lineage>
</organism>
<dbReference type="InterPro" id="IPR038371">
    <property type="entry name" value="Cu_polyphenol_OxRdtase_sf"/>
</dbReference>
<comment type="similarity">
    <text evidence="3 11">Belongs to the purine nucleoside phosphorylase YfiH/LACC1 family.</text>
</comment>
<dbReference type="SUPFAM" id="SSF64438">
    <property type="entry name" value="CNF1/YfiH-like putative cysteine hydrolases"/>
    <property type="match status" value="1"/>
</dbReference>
<accession>A0A379DBV8</accession>
<evidence type="ECO:0000256" key="2">
    <source>
        <dbReference type="ARBA" id="ARBA00003215"/>
    </source>
</evidence>
<dbReference type="RefSeq" id="WP_004823458.1">
    <property type="nucleotide sequence ID" value="NZ_UGTH01000001.1"/>
</dbReference>
<comment type="catalytic activity">
    <reaction evidence="9">
        <text>adenosine + phosphate = alpha-D-ribose 1-phosphate + adenine</text>
        <dbReference type="Rhea" id="RHEA:27642"/>
        <dbReference type="ChEBI" id="CHEBI:16335"/>
        <dbReference type="ChEBI" id="CHEBI:16708"/>
        <dbReference type="ChEBI" id="CHEBI:43474"/>
        <dbReference type="ChEBI" id="CHEBI:57720"/>
        <dbReference type="EC" id="2.4.2.1"/>
    </reaction>
    <physiologicalReaction direction="left-to-right" evidence="9">
        <dbReference type="Rhea" id="RHEA:27643"/>
    </physiologicalReaction>
</comment>
<keyword evidence="5" id="KW-0479">Metal-binding</keyword>
<keyword evidence="7" id="KW-0862">Zinc</keyword>
<dbReference type="EMBL" id="UGTH01000001">
    <property type="protein sequence ID" value="SUB75035.1"/>
    <property type="molecule type" value="Genomic_DNA"/>
</dbReference>
<dbReference type="Pfam" id="PF02578">
    <property type="entry name" value="Cu-oxidase_4"/>
    <property type="match status" value="1"/>
</dbReference>
<evidence type="ECO:0000256" key="8">
    <source>
        <dbReference type="ARBA" id="ARBA00047989"/>
    </source>
</evidence>
<evidence type="ECO:0000256" key="5">
    <source>
        <dbReference type="ARBA" id="ARBA00022723"/>
    </source>
</evidence>
<gene>
    <name evidence="12" type="ORF">NCTC11088_00797</name>
</gene>
<evidence type="ECO:0000256" key="4">
    <source>
        <dbReference type="ARBA" id="ARBA00022679"/>
    </source>
</evidence>
<comment type="function">
    <text evidence="2">Purine nucleoside enzyme that catalyzes the phosphorolysis of adenosine and inosine nucleosides, yielding D-ribose 1-phosphate and the respective free bases, adenine and hypoxanthine. Also catalyzes the phosphorolysis of S-methyl-5'-thioadenosine into adenine and S-methyl-5-thio-alpha-D-ribose 1-phosphate. Also has adenosine deaminase activity.</text>
</comment>
<dbReference type="InterPro" id="IPR003730">
    <property type="entry name" value="Cu_polyphenol_OxRdtase"/>
</dbReference>
<evidence type="ECO:0000256" key="3">
    <source>
        <dbReference type="ARBA" id="ARBA00007353"/>
    </source>
</evidence>
<keyword evidence="6" id="KW-0378">Hydrolase</keyword>
<sequence length="239" mass="27075">MIFSKLLLNAGLKHYISGSSYDIRDNPQIAENLNHFANIIEIKPDKFYTAHQLHTDNVMYADGLNGTDKPYGKMFENTDGLITDKKDIALVIKFADCTPVLMYDPIKKVQAVVHSGWRGTVKKISKNALDLMIQDFGCEAKNILCFIGPSIDQENYEVGIDVYDEFKTFKNRDSFFKPFGEKYKLSMVDANLDILISCGILLENIEICRVSTFNTPELNSARRDSSNYKLNCMISIIGE</sequence>
<evidence type="ECO:0000313" key="12">
    <source>
        <dbReference type="EMBL" id="SUB75035.1"/>
    </source>
</evidence>
<evidence type="ECO:0000256" key="7">
    <source>
        <dbReference type="ARBA" id="ARBA00022833"/>
    </source>
</evidence>
<dbReference type="Gene3D" id="3.60.140.10">
    <property type="entry name" value="CNF1/YfiH-like putative cysteine hydrolases"/>
    <property type="match status" value="1"/>
</dbReference>
<keyword evidence="4" id="KW-0808">Transferase</keyword>
<dbReference type="CDD" id="cd16833">
    <property type="entry name" value="YfiH"/>
    <property type="match status" value="1"/>
</dbReference>
<reference evidence="12 13" key="1">
    <citation type="submission" date="2018-06" db="EMBL/GenBank/DDBJ databases">
        <authorList>
            <consortium name="Pathogen Informatics"/>
            <person name="Doyle S."/>
        </authorList>
    </citation>
    <scope>NUCLEOTIDE SEQUENCE [LARGE SCALE GENOMIC DNA]</scope>
    <source>
        <strain evidence="12 13">NCTC11088</strain>
    </source>
</reference>
<dbReference type="NCBIfam" id="TIGR00726">
    <property type="entry name" value="peptidoglycan editing factor PgeF"/>
    <property type="match status" value="1"/>
</dbReference>
<evidence type="ECO:0000256" key="1">
    <source>
        <dbReference type="ARBA" id="ARBA00000553"/>
    </source>
</evidence>
<name>A0A379DBV8_9FIRM</name>
<evidence type="ECO:0000256" key="10">
    <source>
        <dbReference type="ARBA" id="ARBA00049893"/>
    </source>
</evidence>
<comment type="catalytic activity">
    <reaction evidence="1">
        <text>inosine + phosphate = alpha-D-ribose 1-phosphate + hypoxanthine</text>
        <dbReference type="Rhea" id="RHEA:27646"/>
        <dbReference type="ChEBI" id="CHEBI:17368"/>
        <dbReference type="ChEBI" id="CHEBI:17596"/>
        <dbReference type="ChEBI" id="CHEBI:43474"/>
        <dbReference type="ChEBI" id="CHEBI:57720"/>
        <dbReference type="EC" id="2.4.2.1"/>
    </reaction>
    <physiologicalReaction direction="left-to-right" evidence="1">
        <dbReference type="Rhea" id="RHEA:27647"/>
    </physiologicalReaction>
</comment>
<protein>
    <recommendedName>
        <fullName evidence="11">Purine nucleoside phosphorylase</fullName>
    </recommendedName>
</protein>
<dbReference type="GO" id="GO:0016787">
    <property type="term" value="F:hydrolase activity"/>
    <property type="evidence" value="ECO:0007669"/>
    <property type="project" value="UniProtKB-KW"/>
</dbReference>
<evidence type="ECO:0000256" key="11">
    <source>
        <dbReference type="RuleBase" id="RU361274"/>
    </source>
</evidence>